<dbReference type="Proteomes" id="UP000306631">
    <property type="component" value="Unassembled WGS sequence"/>
</dbReference>
<name>A0A4S2CVA6_STEMA</name>
<gene>
    <name evidence="2" type="ORF">E5352_15730</name>
</gene>
<sequence>MSLPPPHLPLRTPRADDFIAPMAKASLLVCAASSLWFAVQMLALPLLLTDATRMALWESDWWTLLPEPVKLGIAHAQALTAAALLLSLFGVAACWGLLRFQRWALVGFTFLLVLTALLNFVVPWLMDLFLQNMQAALATTVQTPDIQALRASLRVQRAIWTGLLALAAIVFFVLHLWLVQRLWRADVRARFFP</sequence>
<protein>
    <recommendedName>
        <fullName evidence="4">Transmembrane protein</fullName>
    </recommendedName>
</protein>
<reference evidence="2 3" key="1">
    <citation type="submission" date="2019-04" db="EMBL/GenBank/DDBJ databases">
        <title>Microbes associate with the intestines of laboratory mice.</title>
        <authorList>
            <person name="Navarre W."/>
            <person name="Wong E."/>
            <person name="Huang K."/>
            <person name="Tropini C."/>
            <person name="Ng K."/>
            <person name="Yu B."/>
        </authorList>
    </citation>
    <scope>NUCLEOTIDE SEQUENCE [LARGE SCALE GENOMIC DNA]</scope>
    <source>
        <strain evidence="2 3">NM62_B4-13</strain>
    </source>
</reference>
<feature type="transmembrane region" description="Helical" evidence="1">
    <location>
        <begin position="105"/>
        <end position="126"/>
    </location>
</feature>
<dbReference type="EMBL" id="SRYW01000016">
    <property type="protein sequence ID" value="TGY32411.1"/>
    <property type="molecule type" value="Genomic_DNA"/>
</dbReference>
<evidence type="ECO:0000313" key="3">
    <source>
        <dbReference type="Proteomes" id="UP000306631"/>
    </source>
</evidence>
<dbReference type="AlphaFoldDB" id="A0A4S2CVA6"/>
<evidence type="ECO:0000313" key="2">
    <source>
        <dbReference type="EMBL" id="TGY32411.1"/>
    </source>
</evidence>
<dbReference type="RefSeq" id="WP_136006417.1">
    <property type="nucleotide sequence ID" value="NZ_SRYW01000016.1"/>
</dbReference>
<feature type="transmembrane region" description="Helical" evidence="1">
    <location>
        <begin position="74"/>
        <end position="98"/>
    </location>
</feature>
<comment type="caution">
    <text evidence="2">The sequence shown here is derived from an EMBL/GenBank/DDBJ whole genome shotgun (WGS) entry which is preliminary data.</text>
</comment>
<organism evidence="2 3">
    <name type="scientific">Stenotrophomonas maltophilia</name>
    <name type="common">Pseudomonas maltophilia</name>
    <name type="synonym">Xanthomonas maltophilia</name>
    <dbReference type="NCBI Taxonomy" id="40324"/>
    <lineage>
        <taxon>Bacteria</taxon>
        <taxon>Pseudomonadati</taxon>
        <taxon>Pseudomonadota</taxon>
        <taxon>Gammaproteobacteria</taxon>
        <taxon>Lysobacterales</taxon>
        <taxon>Lysobacteraceae</taxon>
        <taxon>Stenotrophomonas</taxon>
        <taxon>Stenotrophomonas maltophilia group</taxon>
    </lineage>
</organism>
<accession>A0A4S2CVA6</accession>
<keyword evidence="1" id="KW-0472">Membrane</keyword>
<keyword evidence="1" id="KW-1133">Transmembrane helix</keyword>
<proteinExistence type="predicted"/>
<keyword evidence="1" id="KW-0812">Transmembrane</keyword>
<feature type="transmembrane region" description="Helical" evidence="1">
    <location>
        <begin position="158"/>
        <end position="179"/>
    </location>
</feature>
<dbReference type="OrthoDB" id="6052089at2"/>
<feature type="transmembrane region" description="Helical" evidence="1">
    <location>
        <begin position="27"/>
        <end position="48"/>
    </location>
</feature>
<evidence type="ECO:0008006" key="4">
    <source>
        <dbReference type="Google" id="ProtNLM"/>
    </source>
</evidence>
<evidence type="ECO:0000256" key="1">
    <source>
        <dbReference type="SAM" id="Phobius"/>
    </source>
</evidence>